<keyword evidence="4" id="KW-1185">Reference proteome</keyword>
<dbReference type="EMBL" id="KN822966">
    <property type="protein sequence ID" value="KIO31074.1"/>
    <property type="molecule type" value="Genomic_DNA"/>
</dbReference>
<feature type="region of interest" description="Disordered" evidence="1">
    <location>
        <begin position="126"/>
        <end position="189"/>
    </location>
</feature>
<sequence length="206" mass="23299">MYPPDPYSDPNRILVKEIIRYMSPRFFWFFLGGASAALWMHKHDEKRQMWASQPADGSWGRCMQHSWYWKHRRGQVEESAHAATTATDDDDLNMSQASEQLVTAVRTGIRSVMDTLVSIETAFREEKAEAERRVRERPAQGTAPTEPLVQQPVTRVDHEPPVAKSTPEKAPAYSPVSTPRPASQVNDPAMSQILAALEKINAKLDK</sequence>
<gene>
    <name evidence="3" type="ORF">M407DRAFT_141629</name>
</gene>
<protein>
    <submittedName>
        <fullName evidence="3">Uncharacterized protein</fullName>
    </submittedName>
</protein>
<name>A0A0C3QSQ2_9AGAM</name>
<organism evidence="3 4">
    <name type="scientific">Tulasnella calospora MUT 4182</name>
    <dbReference type="NCBI Taxonomy" id="1051891"/>
    <lineage>
        <taxon>Eukaryota</taxon>
        <taxon>Fungi</taxon>
        <taxon>Dikarya</taxon>
        <taxon>Basidiomycota</taxon>
        <taxon>Agaricomycotina</taxon>
        <taxon>Agaricomycetes</taxon>
        <taxon>Cantharellales</taxon>
        <taxon>Tulasnellaceae</taxon>
        <taxon>Tulasnella</taxon>
    </lineage>
</organism>
<dbReference type="HOGENOM" id="CLU_1332783_0_0_1"/>
<feature type="compositionally biased region" description="Basic and acidic residues" evidence="1">
    <location>
        <begin position="126"/>
        <end position="138"/>
    </location>
</feature>
<dbReference type="OrthoDB" id="3202796at2759"/>
<evidence type="ECO:0000313" key="4">
    <source>
        <dbReference type="Proteomes" id="UP000054248"/>
    </source>
</evidence>
<feature type="transmembrane region" description="Helical" evidence="2">
    <location>
        <begin position="20"/>
        <end position="40"/>
    </location>
</feature>
<feature type="compositionally biased region" description="Polar residues" evidence="1">
    <location>
        <begin position="175"/>
        <end position="186"/>
    </location>
</feature>
<keyword evidence="2" id="KW-1133">Transmembrane helix</keyword>
<reference evidence="3 4" key="1">
    <citation type="submission" date="2014-04" db="EMBL/GenBank/DDBJ databases">
        <authorList>
            <consortium name="DOE Joint Genome Institute"/>
            <person name="Kuo A."/>
            <person name="Girlanda M."/>
            <person name="Perotto S."/>
            <person name="Kohler A."/>
            <person name="Nagy L.G."/>
            <person name="Floudas D."/>
            <person name="Copeland A."/>
            <person name="Barry K.W."/>
            <person name="Cichocki N."/>
            <person name="Veneault-Fourrey C."/>
            <person name="LaButti K."/>
            <person name="Lindquist E.A."/>
            <person name="Lipzen A."/>
            <person name="Lundell T."/>
            <person name="Morin E."/>
            <person name="Murat C."/>
            <person name="Sun H."/>
            <person name="Tunlid A."/>
            <person name="Henrissat B."/>
            <person name="Grigoriev I.V."/>
            <person name="Hibbett D.S."/>
            <person name="Martin F."/>
            <person name="Nordberg H.P."/>
            <person name="Cantor M.N."/>
            <person name="Hua S.X."/>
        </authorList>
    </citation>
    <scope>NUCLEOTIDE SEQUENCE [LARGE SCALE GENOMIC DNA]</scope>
    <source>
        <strain evidence="3 4">MUT 4182</strain>
    </source>
</reference>
<proteinExistence type="predicted"/>
<dbReference type="Proteomes" id="UP000054248">
    <property type="component" value="Unassembled WGS sequence"/>
</dbReference>
<evidence type="ECO:0000256" key="2">
    <source>
        <dbReference type="SAM" id="Phobius"/>
    </source>
</evidence>
<keyword evidence="2" id="KW-0812">Transmembrane</keyword>
<reference evidence="4" key="2">
    <citation type="submission" date="2015-01" db="EMBL/GenBank/DDBJ databases">
        <title>Evolutionary Origins and Diversification of the Mycorrhizal Mutualists.</title>
        <authorList>
            <consortium name="DOE Joint Genome Institute"/>
            <consortium name="Mycorrhizal Genomics Consortium"/>
            <person name="Kohler A."/>
            <person name="Kuo A."/>
            <person name="Nagy L.G."/>
            <person name="Floudas D."/>
            <person name="Copeland A."/>
            <person name="Barry K.W."/>
            <person name="Cichocki N."/>
            <person name="Veneault-Fourrey C."/>
            <person name="LaButti K."/>
            <person name="Lindquist E.A."/>
            <person name="Lipzen A."/>
            <person name="Lundell T."/>
            <person name="Morin E."/>
            <person name="Murat C."/>
            <person name="Riley R."/>
            <person name="Ohm R."/>
            <person name="Sun H."/>
            <person name="Tunlid A."/>
            <person name="Henrissat B."/>
            <person name="Grigoriev I.V."/>
            <person name="Hibbett D.S."/>
            <person name="Martin F."/>
        </authorList>
    </citation>
    <scope>NUCLEOTIDE SEQUENCE [LARGE SCALE GENOMIC DNA]</scope>
    <source>
        <strain evidence="4">MUT 4182</strain>
    </source>
</reference>
<keyword evidence="2" id="KW-0472">Membrane</keyword>
<evidence type="ECO:0000256" key="1">
    <source>
        <dbReference type="SAM" id="MobiDB-lite"/>
    </source>
</evidence>
<accession>A0A0C3QSQ2</accession>
<evidence type="ECO:0000313" key="3">
    <source>
        <dbReference type="EMBL" id="KIO31074.1"/>
    </source>
</evidence>
<dbReference type="AlphaFoldDB" id="A0A0C3QSQ2"/>